<dbReference type="EMBL" id="JADQBC010000013">
    <property type="protein sequence ID" value="MBR8826851.1"/>
    <property type="molecule type" value="Genomic_DNA"/>
</dbReference>
<accession>A0A941GVH9</accession>
<reference evidence="1" key="1">
    <citation type="submission" date="2021-02" db="EMBL/GenBank/DDBJ databases">
        <title>Metagenome analyses of Stigonema ocellatum DSM 106950, Chlorogloea purpurea SAG 13.99 and Gomphosphaeria aponina DSM 107014.</title>
        <authorList>
            <person name="Marter P."/>
            <person name="Huang S."/>
        </authorList>
    </citation>
    <scope>NUCLEOTIDE SEQUENCE</scope>
    <source>
        <strain evidence="1">JP213</strain>
    </source>
</reference>
<dbReference type="AlphaFoldDB" id="A0A941GVH9"/>
<evidence type="ECO:0008006" key="3">
    <source>
        <dbReference type="Google" id="ProtNLM"/>
    </source>
</evidence>
<protein>
    <recommendedName>
        <fullName evidence="3">Type I restriction enzyme R protein N-terminal domain-containing protein</fullName>
    </recommendedName>
</protein>
<evidence type="ECO:0000313" key="2">
    <source>
        <dbReference type="Proteomes" id="UP000767446"/>
    </source>
</evidence>
<gene>
    <name evidence="1" type="ORF">DSM107014_02930</name>
</gene>
<comment type="caution">
    <text evidence="1">The sequence shown here is derived from an EMBL/GenBank/DDBJ whole genome shotgun (WGS) entry which is preliminary data.</text>
</comment>
<proteinExistence type="predicted"/>
<sequence>MVVAPLLTVAGFLDPPFQIRSPESVEITIEDPVEIVKGLIDVLVVHDRLWVLVIESKRNGIPLPSALPQILAYMMTNPHQDQPIFAMATNGDGFIFLKLSQDGTPQYDVSDSFLLWPRRNKFYDVLRILKPLGQLSLLIAH</sequence>
<dbReference type="Proteomes" id="UP000767446">
    <property type="component" value="Unassembled WGS sequence"/>
</dbReference>
<organism evidence="1 2">
    <name type="scientific">Gomphosphaeria aponina SAG 52.96 = DSM 107014</name>
    <dbReference type="NCBI Taxonomy" id="1521640"/>
    <lineage>
        <taxon>Bacteria</taxon>
        <taxon>Bacillati</taxon>
        <taxon>Cyanobacteriota</taxon>
        <taxon>Cyanophyceae</taxon>
        <taxon>Oscillatoriophycideae</taxon>
        <taxon>Chroococcales</taxon>
        <taxon>Gomphosphaeriaceae</taxon>
        <taxon>Gomphosphaeria</taxon>
    </lineage>
</organism>
<evidence type="ECO:0000313" key="1">
    <source>
        <dbReference type="EMBL" id="MBR8826851.1"/>
    </source>
</evidence>
<name>A0A941GVH9_9CHRO</name>